<dbReference type="SMART" id="SM00671">
    <property type="entry name" value="SEL1"/>
    <property type="match status" value="10"/>
</dbReference>
<dbReference type="PANTHER" id="PTHR11102:SF160">
    <property type="entry name" value="ERAD-ASSOCIATED E3 UBIQUITIN-PROTEIN LIGASE COMPONENT HRD3"/>
    <property type="match status" value="1"/>
</dbReference>
<accession>A0ABS3ZIZ9</accession>
<name>A0ABS3ZIZ9_9FIRM</name>
<evidence type="ECO:0000313" key="2">
    <source>
        <dbReference type="EMBL" id="MBP0057281.1"/>
    </source>
</evidence>
<sequence length="733" mass="83062">MMKDNQMKFKMTISKINVIKVGSVLSGKVEKGEITVGDKIEFEGVDGKQELEIKGIADNDTRKRIERAGKDKNVGLLVVEKNCEQMGLQEGIMIYIAEEEAQEDYFLDLFGDLEEEKVEEGESNNKEVLANQAAIRIVVVYSDKLESISVDGIQMKDISAIKNMPIPNWFSETEDRNGWEGLIAEIRKMLDDDSVDLSFEFHGPQESKYIFEECISKRGFGNNKISKETVAKENLEEAKRKEHRGLYNEAFKDYLQAADFGELEEAQFKVGEYYYAYCEGESKADFSLSEEEAIAQAIKYYELAANKGNADAQYSLYTIFYEGIYVEENYEEAFKWGMMAANQGHADAEYGVAEAYQYGNGVKIDYKEAVKWYEKAADQGLTEALTELGYDYKFGDMNLSVNYGKSFAYYIQAAQKGDMAGQANVAEFYMEGKGIEKNEEEALKWYRKAAEQGDADSEYAIGQYYEYDGNDIKLAIEWYKKAAEQGHVDAQMKMKNCYGNGEGLEQDLTQAFEWAEKAAEQGDAKAQCYLGKCYKEGLGVEADKNTAIEWYEKAAEQGDAEAQCEMGKCYDLWSPTKLPIEFNAEKALEWYKKAGDQGYAEAQYRYGSAYKFYHGNSNIGDRYRIGKEWIKKAADNENPCIDACLDIADRHYSMMDEHSKGRTAALLGASILFPVTSLLTVPAALVGNAVIKSDKVEKFLKTDEGKEMMKYYRKAAELGSEKAKERIKEFENY</sequence>
<keyword evidence="3" id="KW-1185">Reference proteome</keyword>
<dbReference type="Pfam" id="PF08238">
    <property type="entry name" value="Sel1"/>
    <property type="match status" value="11"/>
</dbReference>
<dbReference type="InterPro" id="IPR006597">
    <property type="entry name" value="Sel1-like"/>
</dbReference>
<dbReference type="SUPFAM" id="SSF81901">
    <property type="entry name" value="HCP-like"/>
    <property type="match status" value="2"/>
</dbReference>
<dbReference type="Gene3D" id="2.40.30.10">
    <property type="entry name" value="Translation factors"/>
    <property type="match status" value="1"/>
</dbReference>
<keyword evidence="1" id="KW-1133">Transmembrane helix</keyword>
<dbReference type="SUPFAM" id="SSF50447">
    <property type="entry name" value="Translation proteins"/>
    <property type="match status" value="1"/>
</dbReference>
<dbReference type="Proteomes" id="UP001315001">
    <property type="component" value="Unassembled WGS sequence"/>
</dbReference>
<protein>
    <submittedName>
        <fullName evidence="2">SEL1-like repeat protein</fullName>
    </submittedName>
</protein>
<proteinExistence type="predicted"/>
<dbReference type="InterPro" id="IPR050767">
    <property type="entry name" value="Sel1_AlgK"/>
</dbReference>
<evidence type="ECO:0000256" key="1">
    <source>
        <dbReference type="SAM" id="Phobius"/>
    </source>
</evidence>
<dbReference type="Gene3D" id="1.25.40.10">
    <property type="entry name" value="Tetratricopeptide repeat domain"/>
    <property type="match status" value="2"/>
</dbReference>
<organism evidence="2 3">
    <name type="scientific">Anaerobutyricum soehngenii</name>
    <dbReference type="NCBI Taxonomy" id="105843"/>
    <lineage>
        <taxon>Bacteria</taxon>
        <taxon>Bacillati</taxon>
        <taxon>Bacillota</taxon>
        <taxon>Clostridia</taxon>
        <taxon>Lachnospirales</taxon>
        <taxon>Lachnospiraceae</taxon>
        <taxon>Anaerobutyricum</taxon>
    </lineage>
</organism>
<keyword evidence="1" id="KW-0812">Transmembrane</keyword>
<dbReference type="PANTHER" id="PTHR11102">
    <property type="entry name" value="SEL-1-LIKE PROTEIN"/>
    <property type="match status" value="1"/>
</dbReference>
<dbReference type="InterPro" id="IPR009000">
    <property type="entry name" value="Transl_B-barrel_sf"/>
</dbReference>
<comment type="caution">
    <text evidence="2">The sequence shown here is derived from an EMBL/GenBank/DDBJ whole genome shotgun (WGS) entry which is preliminary data.</text>
</comment>
<dbReference type="InterPro" id="IPR011990">
    <property type="entry name" value="TPR-like_helical_dom_sf"/>
</dbReference>
<gene>
    <name evidence="2" type="ORF">JYQ75_07725</name>
</gene>
<reference evidence="2 3" key="1">
    <citation type="submission" date="2021-02" db="EMBL/GenBank/DDBJ databases">
        <title>Lactate utilizing bacteria of the human gut.</title>
        <authorList>
            <person name="Sheridan P.O."/>
        </authorList>
    </citation>
    <scope>NUCLEOTIDE SEQUENCE [LARGE SCALE GENOMIC DNA]</scope>
    <source>
        <strain evidence="2 3">HTF-83D</strain>
    </source>
</reference>
<feature type="transmembrane region" description="Helical" evidence="1">
    <location>
        <begin position="664"/>
        <end position="691"/>
    </location>
</feature>
<dbReference type="EMBL" id="JAFIQO010000115">
    <property type="protein sequence ID" value="MBP0057281.1"/>
    <property type="molecule type" value="Genomic_DNA"/>
</dbReference>
<evidence type="ECO:0000313" key="3">
    <source>
        <dbReference type="Proteomes" id="UP001315001"/>
    </source>
</evidence>
<keyword evidence="1" id="KW-0472">Membrane</keyword>